<dbReference type="Proteomes" id="UP000504621">
    <property type="component" value="Unplaced"/>
</dbReference>
<dbReference type="PANTHER" id="PTHR31175:SF65">
    <property type="entry name" value="AUXIN-RESPONSIVE PROTEIN SAUR66-LIKE"/>
    <property type="match status" value="1"/>
</dbReference>
<evidence type="ECO:0000313" key="5">
    <source>
        <dbReference type="RefSeq" id="XP_021285570.1"/>
    </source>
</evidence>
<name>A0A6J1AFE9_9ROSI</name>
<dbReference type="InterPro" id="IPR003676">
    <property type="entry name" value="SAUR_fam"/>
</dbReference>
<accession>A0A6J1AFE9</accession>
<dbReference type="GO" id="GO:0009733">
    <property type="term" value="P:response to auxin"/>
    <property type="evidence" value="ECO:0007669"/>
    <property type="project" value="InterPro"/>
</dbReference>
<proteinExistence type="inferred from homology"/>
<gene>
    <name evidence="5" type="primary">LOC110417526</name>
</gene>
<dbReference type="PANTHER" id="PTHR31175">
    <property type="entry name" value="AUXIN-RESPONSIVE FAMILY PROTEIN"/>
    <property type="match status" value="1"/>
</dbReference>
<dbReference type="OrthoDB" id="1936278at2759"/>
<keyword evidence="4" id="KW-1185">Reference proteome</keyword>
<organism evidence="4 5">
    <name type="scientific">Herrania umbratica</name>
    <dbReference type="NCBI Taxonomy" id="108875"/>
    <lineage>
        <taxon>Eukaryota</taxon>
        <taxon>Viridiplantae</taxon>
        <taxon>Streptophyta</taxon>
        <taxon>Embryophyta</taxon>
        <taxon>Tracheophyta</taxon>
        <taxon>Spermatophyta</taxon>
        <taxon>Magnoliopsida</taxon>
        <taxon>eudicotyledons</taxon>
        <taxon>Gunneridae</taxon>
        <taxon>Pentapetalae</taxon>
        <taxon>rosids</taxon>
        <taxon>malvids</taxon>
        <taxon>Malvales</taxon>
        <taxon>Malvaceae</taxon>
        <taxon>Byttnerioideae</taxon>
        <taxon>Herrania</taxon>
    </lineage>
</organism>
<evidence type="ECO:0000256" key="2">
    <source>
        <dbReference type="ARBA" id="ARBA00022473"/>
    </source>
</evidence>
<dbReference type="Pfam" id="PF02519">
    <property type="entry name" value="Auxin_inducible"/>
    <property type="match status" value="2"/>
</dbReference>
<dbReference type="AlphaFoldDB" id="A0A6J1AFE9"/>
<reference evidence="5" key="1">
    <citation type="submission" date="2025-08" db="UniProtKB">
        <authorList>
            <consortium name="RefSeq"/>
        </authorList>
    </citation>
    <scope>IDENTIFICATION</scope>
    <source>
        <tissue evidence="5">Leaf</tissue>
    </source>
</reference>
<dbReference type="RefSeq" id="XP_021285570.1">
    <property type="nucleotide sequence ID" value="XM_021429895.1"/>
</dbReference>
<keyword evidence="2" id="KW-0217">Developmental protein</keyword>
<evidence type="ECO:0000256" key="3">
    <source>
        <dbReference type="ARBA" id="ARBA00022604"/>
    </source>
</evidence>
<sequence>MISAKKLMKLAKKWQKLAAIKTKTITFSRNTGDEDTNSCSSTSSIVEKGHFVVYSADEKRFVLPLEYLKNEIVMEVFNLAEEEFGLPRNGNLTLPCDAAFMEYVIGLIKRKASKELEKALLMSVVSDRCSSSPYLYQQETSQQFPVRSGLINRTVFGSVIIYSSNSHCQLVTQQQHSVSYYLKVSPLLFYNLLPVFISNRMISAKKLIKLARKWRKLAAIKRKRITASETTLGHVGTNSCSTSSMVEKGHFAVYSADQRRFVLPLEYLKNEIVRELFSLAVEEFGLPSNGPLTLPCDGAFMEYVISLIKGHANKDMKEALLTSISSCRCSSPSYLHQQTTNQQLLIGSF</sequence>
<dbReference type="GeneID" id="110417526"/>
<evidence type="ECO:0000256" key="1">
    <source>
        <dbReference type="ARBA" id="ARBA00006974"/>
    </source>
</evidence>
<keyword evidence="3" id="KW-0341">Growth regulation</keyword>
<protein>
    <submittedName>
        <fullName evidence="5">Uncharacterized protein LOC110417526</fullName>
    </submittedName>
</protein>
<comment type="similarity">
    <text evidence="1">Belongs to the ARG7 family.</text>
</comment>
<evidence type="ECO:0000313" key="4">
    <source>
        <dbReference type="Proteomes" id="UP000504621"/>
    </source>
</evidence>